<feature type="compositionally biased region" description="Low complexity" evidence="1">
    <location>
        <begin position="148"/>
        <end position="166"/>
    </location>
</feature>
<sequence length="194" mass="21287">MPTLVAVDVSVTDDRISLVFSHRAVAQAYAKHLALEDRRPPSLQPAPSYQRNARLNAAAKEVTLSLPSFVNWFITCRLPDDEDSITFTFADADDAAARRWADSMVLFESVVPAVGDDNDAPKQLHVRRLWNKSALLKRLEDVRRATPRRGPTPAPALQGPPTGAAPAPLPNGSVPHTSVPRTAAARQAQHMWWS</sequence>
<feature type="region of interest" description="Disordered" evidence="1">
    <location>
        <begin position="141"/>
        <end position="194"/>
    </location>
</feature>
<dbReference type="AlphaFoldDB" id="A0AAJ0B6X5"/>
<organism evidence="2 3">
    <name type="scientific">Echria macrotheca</name>
    <dbReference type="NCBI Taxonomy" id="438768"/>
    <lineage>
        <taxon>Eukaryota</taxon>
        <taxon>Fungi</taxon>
        <taxon>Dikarya</taxon>
        <taxon>Ascomycota</taxon>
        <taxon>Pezizomycotina</taxon>
        <taxon>Sordariomycetes</taxon>
        <taxon>Sordariomycetidae</taxon>
        <taxon>Sordariales</taxon>
        <taxon>Schizotheciaceae</taxon>
        <taxon>Echria</taxon>
    </lineage>
</organism>
<dbReference type="EMBL" id="MU839839">
    <property type="protein sequence ID" value="KAK1752657.1"/>
    <property type="molecule type" value="Genomic_DNA"/>
</dbReference>
<proteinExistence type="predicted"/>
<evidence type="ECO:0000313" key="3">
    <source>
        <dbReference type="Proteomes" id="UP001239445"/>
    </source>
</evidence>
<evidence type="ECO:0000313" key="2">
    <source>
        <dbReference type="EMBL" id="KAK1752657.1"/>
    </source>
</evidence>
<keyword evidence="3" id="KW-1185">Reference proteome</keyword>
<reference evidence="2" key="1">
    <citation type="submission" date="2023-06" db="EMBL/GenBank/DDBJ databases">
        <title>Genome-scale phylogeny and comparative genomics of the fungal order Sordariales.</title>
        <authorList>
            <consortium name="Lawrence Berkeley National Laboratory"/>
            <person name="Hensen N."/>
            <person name="Bonometti L."/>
            <person name="Westerberg I."/>
            <person name="Brannstrom I.O."/>
            <person name="Guillou S."/>
            <person name="Cros-Aarteil S."/>
            <person name="Calhoun S."/>
            <person name="Haridas S."/>
            <person name="Kuo A."/>
            <person name="Mondo S."/>
            <person name="Pangilinan J."/>
            <person name="Riley R."/>
            <person name="Labutti K."/>
            <person name="Andreopoulos B."/>
            <person name="Lipzen A."/>
            <person name="Chen C."/>
            <person name="Yanf M."/>
            <person name="Daum C."/>
            <person name="Ng V."/>
            <person name="Clum A."/>
            <person name="Steindorff A."/>
            <person name="Ohm R."/>
            <person name="Martin F."/>
            <person name="Silar P."/>
            <person name="Natvig D."/>
            <person name="Lalanne C."/>
            <person name="Gautier V."/>
            <person name="Ament-Velasquez S.L."/>
            <person name="Kruys A."/>
            <person name="Hutchinson M.I."/>
            <person name="Powell A.J."/>
            <person name="Barry K."/>
            <person name="Miller A.N."/>
            <person name="Grigoriev I.V."/>
            <person name="Debuchy R."/>
            <person name="Gladieux P."/>
            <person name="Thoren M.H."/>
            <person name="Johannesson H."/>
        </authorList>
    </citation>
    <scope>NUCLEOTIDE SEQUENCE</scope>
    <source>
        <strain evidence="2">PSN4</strain>
    </source>
</reference>
<accession>A0AAJ0B6X5</accession>
<protein>
    <submittedName>
        <fullName evidence="2">Uncharacterized protein</fullName>
    </submittedName>
</protein>
<evidence type="ECO:0000256" key="1">
    <source>
        <dbReference type="SAM" id="MobiDB-lite"/>
    </source>
</evidence>
<comment type="caution">
    <text evidence="2">The sequence shown here is derived from an EMBL/GenBank/DDBJ whole genome shotgun (WGS) entry which is preliminary data.</text>
</comment>
<dbReference type="Proteomes" id="UP001239445">
    <property type="component" value="Unassembled WGS sequence"/>
</dbReference>
<gene>
    <name evidence="2" type="ORF">QBC47DRAFT_463200</name>
</gene>
<name>A0AAJ0B6X5_9PEZI</name>